<dbReference type="PANTHER" id="PTHR34822">
    <property type="entry name" value="GRPB DOMAIN PROTEIN (AFU_ORTHOLOGUE AFUA_1G01530)"/>
    <property type="match status" value="1"/>
</dbReference>
<dbReference type="InterPro" id="IPR043519">
    <property type="entry name" value="NT_sf"/>
</dbReference>
<dbReference type="Pfam" id="PF04229">
    <property type="entry name" value="GrpB"/>
    <property type="match status" value="1"/>
</dbReference>
<dbReference type="InterPro" id="IPR007344">
    <property type="entry name" value="GrpB/CoaE"/>
</dbReference>
<evidence type="ECO:0000313" key="2">
    <source>
        <dbReference type="Proteomes" id="UP000460626"/>
    </source>
</evidence>
<dbReference type="PANTHER" id="PTHR34822:SF1">
    <property type="entry name" value="GRPB FAMILY PROTEIN"/>
    <property type="match status" value="1"/>
</dbReference>
<proteinExistence type="predicted"/>
<evidence type="ECO:0000313" key="1">
    <source>
        <dbReference type="EMBL" id="MXO93471.1"/>
    </source>
</evidence>
<protein>
    <submittedName>
        <fullName evidence="1">GrpB family protein</fullName>
    </submittedName>
</protein>
<keyword evidence="2" id="KW-1185">Reference proteome</keyword>
<dbReference type="AlphaFoldDB" id="A0A844ZYW2"/>
<dbReference type="OrthoDB" id="9799092at2"/>
<dbReference type="Gene3D" id="3.30.460.10">
    <property type="entry name" value="Beta Polymerase, domain 2"/>
    <property type="match status" value="1"/>
</dbReference>
<dbReference type="Proteomes" id="UP000460626">
    <property type="component" value="Unassembled WGS sequence"/>
</dbReference>
<dbReference type="EMBL" id="WTYH01000001">
    <property type="protein sequence ID" value="MXO93471.1"/>
    <property type="molecule type" value="Genomic_DNA"/>
</dbReference>
<dbReference type="SUPFAM" id="SSF81301">
    <property type="entry name" value="Nucleotidyltransferase"/>
    <property type="match status" value="1"/>
</dbReference>
<organism evidence="1 2">
    <name type="scientific">Aurantiacibacter arachoides</name>
    <dbReference type="NCBI Taxonomy" id="1850444"/>
    <lineage>
        <taxon>Bacteria</taxon>
        <taxon>Pseudomonadati</taxon>
        <taxon>Pseudomonadota</taxon>
        <taxon>Alphaproteobacteria</taxon>
        <taxon>Sphingomonadales</taxon>
        <taxon>Erythrobacteraceae</taxon>
        <taxon>Aurantiacibacter</taxon>
    </lineage>
</organism>
<comment type="caution">
    <text evidence="1">The sequence shown here is derived from an EMBL/GenBank/DDBJ whole genome shotgun (WGS) entry which is preliminary data.</text>
</comment>
<reference evidence="1 2" key="1">
    <citation type="submission" date="2019-12" db="EMBL/GenBank/DDBJ databases">
        <title>Genomic-based taxomic classification of the family Erythrobacteraceae.</title>
        <authorList>
            <person name="Xu L."/>
        </authorList>
    </citation>
    <scope>NUCLEOTIDE SEQUENCE [LARGE SCALE GENOMIC DNA]</scope>
    <source>
        <strain evidence="1 2">RC4-10-4</strain>
    </source>
</reference>
<sequence>MNVAPVLKEHCSGWAAAFSRERDAIERALAPGPCELHHIGSTAVPGLIAKPVIDILLVVPAIGALNDTAVTALGYVARGEYGIPGRRYFVRRTGEALDVHLHAFAQGDRHVRHHLAFRDLLRRSETSRARYAAAKRAALQRSGGDKATYQSLKSPVVIELLAEALQSPLPG</sequence>
<accession>A0A844ZYW2</accession>
<name>A0A844ZYW2_9SPHN</name>
<gene>
    <name evidence="1" type="ORF">GRI62_07610</name>
</gene>